<dbReference type="InterPro" id="IPR001214">
    <property type="entry name" value="SET_dom"/>
</dbReference>
<dbReference type="STRING" id="97359.A0A550CFY8"/>
<proteinExistence type="predicted"/>
<reference evidence="2 3" key="1">
    <citation type="journal article" date="2019" name="New Phytol.">
        <title>Comparative genomics reveals unique wood-decay strategies and fruiting body development in the Schizophyllaceae.</title>
        <authorList>
            <person name="Almasi E."/>
            <person name="Sahu N."/>
            <person name="Krizsan K."/>
            <person name="Balint B."/>
            <person name="Kovacs G.M."/>
            <person name="Kiss B."/>
            <person name="Cseklye J."/>
            <person name="Drula E."/>
            <person name="Henrissat B."/>
            <person name="Nagy I."/>
            <person name="Chovatia M."/>
            <person name="Adam C."/>
            <person name="LaButti K."/>
            <person name="Lipzen A."/>
            <person name="Riley R."/>
            <person name="Grigoriev I.V."/>
            <person name="Nagy L.G."/>
        </authorList>
    </citation>
    <scope>NUCLEOTIDE SEQUENCE [LARGE SCALE GENOMIC DNA]</scope>
    <source>
        <strain evidence="2 3">NL-1724</strain>
    </source>
</reference>
<dbReference type="CDD" id="cd20071">
    <property type="entry name" value="SET_SMYD"/>
    <property type="match status" value="1"/>
</dbReference>
<dbReference type="OrthoDB" id="265717at2759"/>
<dbReference type="InterPro" id="IPR046341">
    <property type="entry name" value="SET_dom_sf"/>
</dbReference>
<dbReference type="PROSITE" id="PS50280">
    <property type="entry name" value="SET"/>
    <property type="match status" value="1"/>
</dbReference>
<dbReference type="InterPro" id="IPR053185">
    <property type="entry name" value="SET_domain_protein"/>
</dbReference>
<dbReference type="PANTHER" id="PTHR47332:SF4">
    <property type="entry name" value="SET DOMAIN-CONTAINING PROTEIN 5"/>
    <property type="match status" value="1"/>
</dbReference>
<evidence type="ECO:0000313" key="3">
    <source>
        <dbReference type="Proteomes" id="UP000320762"/>
    </source>
</evidence>
<evidence type="ECO:0000313" key="2">
    <source>
        <dbReference type="EMBL" id="TRM63721.1"/>
    </source>
</evidence>
<gene>
    <name evidence="2" type="ORF">BD626DRAFT_275854</name>
</gene>
<comment type="caution">
    <text evidence="2">The sequence shown here is derived from an EMBL/GenBank/DDBJ whole genome shotgun (WGS) entry which is preliminary data.</text>
</comment>
<name>A0A550CFY8_9AGAR</name>
<dbReference type="Gene3D" id="2.170.270.10">
    <property type="entry name" value="SET domain"/>
    <property type="match status" value="1"/>
</dbReference>
<dbReference type="Proteomes" id="UP000320762">
    <property type="component" value="Unassembled WGS sequence"/>
</dbReference>
<dbReference type="EMBL" id="VDMD01000009">
    <property type="protein sequence ID" value="TRM63721.1"/>
    <property type="molecule type" value="Genomic_DNA"/>
</dbReference>
<organism evidence="2 3">
    <name type="scientific">Schizophyllum amplum</name>
    <dbReference type="NCBI Taxonomy" id="97359"/>
    <lineage>
        <taxon>Eukaryota</taxon>
        <taxon>Fungi</taxon>
        <taxon>Dikarya</taxon>
        <taxon>Basidiomycota</taxon>
        <taxon>Agaricomycotina</taxon>
        <taxon>Agaricomycetes</taxon>
        <taxon>Agaricomycetidae</taxon>
        <taxon>Agaricales</taxon>
        <taxon>Schizophyllaceae</taxon>
        <taxon>Schizophyllum</taxon>
    </lineage>
</organism>
<keyword evidence="3" id="KW-1185">Reference proteome</keyword>
<protein>
    <recommendedName>
        <fullName evidence="1">SET domain-containing protein</fullName>
    </recommendedName>
</protein>
<evidence type="ECO:0000259" key="1">
    <source>
        <dbReference type="PROSITE" id="PS50280"/>
    </source>
</evidence>
<dbReference type="PANTHER" id="PTHR47332">
    <property type="entry name" value="SET DOMAIN-CONTAINING PROTEIN 5"/>
    <property type="match status" value="1"/>
</dbReference>
<dbReference type="SUPFAM" id="SSF82199">
    <property type="entry name" value="SET domain"/>
    <property type="match status" value="1"/>
</dbReference>
<dbReference type="SMART" id="SM00317">
    <property type="entry name" value="SET"/>
    <property type="match status" value="1"/>
</dbReference>
<dbReference type="Pfam" id="PF00856">
    <property type="entry name" value="SET"/>
    <property type="match status" value="1"/>
</dbReference>
<accession>A0A550CFY8</accession>
<sequence length="403" mass="44714">MWMEAEADAQAVLAAARVTAVHKRKALWRLYLARKGRMQADAANEALEQWVAAGGSSAEAAKEKGELQGMERHDDVDEVASTLQNTHLDKDDPSFVHPDTAQDMFTIKDDVHGGKGAFAQKALERGILILAEKPLLRPPAGYKEEGPVSPQTVLTLVERLSPTDVARLVSLRNARADDARYPHHCFAGIWSTNAFSGAGICLVASRFIHSCVPNARYSWHAESQRQRIFALRSIAPGEEICVSYLMGRNIYGSSSATRCAWLSDDYRFECACAVCGGTPEEVAASDHRRSMLARIWRALPTMQDDPRLAVREIASAIRIMREEGFHMDADDFAGEAVNCCAVFSDWESAKYWATLMYESRKAEFGEDSGHTRKAKAIMENPGDRRRLPMAGRYSGVKFTDIRV</sequence>
<feature type="domain" description="SET" evidence="1">
    <location>
        <begin position="98"/>
        <end position="245"/>
    </location>
</feature>
<dbReference type="AlphaFoldDB" id="A0A550CFY8"/>